<feature type="coiled-coil region" evidence="1">
    <location>
        <begin position="481"/>
        <end position="598"/>
    </location>
</feature>
<comment type="caution">
    <text evidence="4">The sequence shown here is derived from an EMBL/GenBank/DDBJ whole genome shotgun (WGS) entry which is preliminary data.</text>
</comment>
<dbReference type="SUPFAM" id="SSF57997">
    <property type="entry name" value="Tropomyosin"/>
    <property type="match status" value="1"/>
</dbReference>
<dbReference type="Proteomes" id="UP001519331">
    <property type="component" value="Unassembled WGS sequence"/>
</dbReference>
<dbReference type="NCBIfam" id="TIGR01665">
    <property type="entry name" value="put_anti_recept"/>
    <property type="match status" value="1"/>
</dbReference>
<evidence type="ECO:0000256" key="1">
    <source>
        <dbReference type="SAM" id="Coils"/>
    </source>
</evidence>
<feature type="region of interest" description="Disordered" evidence="2">
    <location>
        <begin position="340"/>
        <end position="372"/>
    </location>
</feature>
<evidence type="ECO:0000313" key="4">
    <source>
        <dbReference type="EMBL" id="MBP2317408.1"/>
    </source>
</evidence>
<keyword evidence="1" id="KW-0175">Coiled coil</keyword>
<dbReference type="Gene3D" id="1.20.5.170">
    <property type="match status" value="1"/>
</dbReference>
<sequence length="1460" mass="159227">MSSRPADDAIAVLNWNGTPERVIQDAHWKLEDRDDSTNQLRVTCSLAEAEGIQDEQELIFKQRRFIVQQVRRTRSDDRAEVTADEAQVELSGRVLEEFAPNAWTLEEAVQELLSGTRWTMGRIMGVRYGRAQFEDLSVLEGLRFLARHQDARLSFDSLRRRVNIAPDMGETHEIVFTYKRELTDIVKQSRAPITTVIYPTGADDMGIESVNDGVPYVEDYGYYTAQGISLADARELYRKEDRWRDQRYEVPENLKRDAEKRLQEEAYPAITYELTAAATRSSYSDDFELSGLSLGDQVYVWDDEVDAKLRAEVSVVTTSSDASENNLTLAYVPESLSERNEGTFFGDSGRPADGPNARPVDRSGPQPRPSMPILESLEAIGSGKVRWNGQDHEGNYDTIPERFGRVRTIVAALVDGVVPSPNSEDAFTGSDIHTRGGGVSTIGFGAGGEFAVWFQMVGRDGITVSEFSEPLIVPVPDLVDAEQMRADLDEAQQRIDQAQDDIDAAMGRVDEVADEWDEVDFPQLKADLEAAEQAVSEAESRLDAAEQDVAASQADLADLRENRLPALDSALDGIESAVADYDRRITNAQSAADQAQATGQHLEGEVLPALDGRLADNEQALGEAEGRLSSARGDIDNLRDVRLPGLESDLASGLEDANEWRDVGAISASSMRVGNWSNLWDDPGTDDLHERGSASPFWNLGSNWSTITDQGGMPRLVRCIEGETSFTSITEYRPTGHVNGMRVQPGQQFQVSFYGWKSSGRRIRSRARYYTETGEFAGSGVGPENYVLDDGWSSHSLTFVVPDDDSIARMCITFNADAGTGGGHYSRFQMRERVGGDLVVDGSIQARHIMAEEIAGAVGEFLNLTADQIDTENLAAYLATIIELDAGQITSGKIDTSRLNAEQVAAEVANFLALDALEINVEQLAGEIANIIEVTAESIASGAISTRHLAIGDFENLLPQQAIEDLATNGDNTAPWTRIRGNTNRWYTITGQGRGMRAIRINDGTASHARTTMEYAPGEGLGIPISGGESFRLTFYGWAGGSGAAPSISLLVRDASGSFVGRVDTVTVQSGWNEYSLEFHNDVYSQQFMRVEFDVPSGEAMRGHWQDFKFRHMTNGELIVDGSIRARHVIAEEIAGAVAQFLELHADQITAGTIDTNLLNVSDLAARIANVIQLNASRITAGQLSAARIDIDSLFADSAFVNTLRSRVIEAIQLTTERIITGDIIATGTIDVSHINVTSALTAEIARFLTVEADQIAANAIDSMTIRSARIVGADVEGSTFTGGEFRTSSNWPSSGGATMRQDGTHGNFVAADDSGTVVARLGGGRNELAYLAITGDLRMGSRSAEGGLVPDRGRLRVQGRMPFDDGTARDMFVYGLSPAFHFSGSEGPVAMWDVVYPEPRPNSNSGPVMTPLPNDSRRHLSVNTVGVGPSGFTAIFMPLYADPLAAETFRCRYVSFWRG</sequence>
<evidence type="ECO:0000313" key="5">
    <source>
        <dbReference type="Proteomes" id="UP001519331"/>
    </source>
</evidence>
<reference evidence="4 5" key="1">
    <citation type="submission" date="2021-03" db="EMBL/GenBank/DDBJ databases">
        <title>Sequencing the genomes of 1000 actinobacteria strains.</title>
        <authorList>
            <person name="Klenk H.-P."/>
        </authorList>
    </citation>
    <scope>NUCLEOTIDE SEQUENCE [LARGE SCALE GENOMIC DNA]</scope>
    <source>
        <strain evidence="4 5">DSM 12544</strain>
    </source>
</reference>
<evidence type="ECO:0000256" key="2">
    <source>
        <dbReference type="SAM" id="MobiDB-lite"/>
    </source>
</evidence>
<accession>A0ABS4T0N1</accession>
<proteinExistence type="predicted"/>
<dbReference type="EMBL" id="JAGINX010000001">
    <property type="protein sequence ID" value="MBP2317408.1"/>
    <property type="molecule type" value="Genomic_DNA"/>
</dbReference>
<organism evidence="4 5">
    <name type="scientific">Nesterenkonia lacusekhoensis</name>
    <dbReference type="NCBI Taxonomy" id="150832"/>
    <lineage>
        <taxon>Bacteria</taxon>
        <taxon>Bacillati</taxon>
        <taxon>Actinomycetota</taxon>
        <taxon>Actinomycetes</taxon>
        <taxon>Micrococcales</taxon>
        <taxon>Micrococcaceae</taxon>
        <taxon>Nesterenkonia</taxon>
    </lineage>
</organism>
<evidence type="ECO:0000259" key="3">
    <source>
        <dbReference type="Pfam" id="PF06605"/>
    </source>
</evidence>
<dbReference type="InterPro" id="IPR010572">
    <property type="entry name" value="Tail_dom"/>
</dbReference>
<dbReference type="RefSeq" id="WP_210047578.1">
    <property type="nucleotide sequence ID" value="NZ_JAGINX010000001.1"/>
</dbReference>
<dbReference type="InterPro" id="IPR007119">
    <property type="entry name" value="Phage_tail_spike_N"/>
</dbReference>
<name>A0ABS4T0N1_9MICC</name>
<keyword evidence="5" id="KW-1185">Reference proteome</keyword>
<dbReference type="Pfam" id="PF06605">
    <property type="entry name" value="Prophage_tail"/>
    <property type="match status" value="1"/>
</dbReference>
<protein>
    <submittedName>
        <fullName evidence="4">Phage minor structural protein</fullName>
    </submittedName>
</protein>
<gene>
    <name evidence="4" type="ORF">JOF45_000427</name>
</gene>
<feature type="domain" description="Tail spike" evidence="3">
    <location>
        <begin position="102"/>
        <end position="326"/>
    </location>
</feature>